<proteinExistence type="inferred from homology"/>
<keyword evidence="4" id="KW-0406">Ion transport</keyword>
<dbReference type="OrthoDB" id="73901at2759"/>
<dbReference type="Proteomes" id="UP000664169">
    <property type="component" value="Unassembled WGS sequence"/>
</dbReference>
<dbReference type="InterPro" id="IPR007274">
    <property type="entry name" value="Cop_transporter"/>
</dbReference>
<name>A0A8H3FJQ8_9LECA</name>
<keyword evidence="3 4" id="KW-0472">Membrane</keyword>
<keyword evidence="4" id="KW-0187">Copper transport</keyword>
<dbReference type="GO" id="GO:0016020">
    <property type="term" value="C:membrane"/>
    <property type="evidence" value="ECO:0007669"/>
    <property type="project" value="UniProtKB-SubCell"/>
</dbReference>
<organism evidence="5 6">
    <name type="scientific">Gomphillus americanus</name>
    <dbReference type="NCBI Taxonomy" id="1940652"/>
    <lineage>
        <taxon>Eukaryota</taxon>
        <taxon>Fungi</taxon>
        <taxon>Dikarya</taxon>
        <taxon>Ascomycota</taxon>
        <taxon>Pezizomycotina</taxon>
        <taxon>Lecanoromycetes</taxon>
        <taxon>OSLEUM clade</taxon>
        <taxon>Ostropomycetidae</taxon>
        <taxon>Ostropales</taxon>
        <taxon>Graphidaceae</taxon>
        <taxon>Gomphilloideae</taxon>
        <taxon>Gomphillus</taxon>
    </lineage>
</organism>
<protein>
    <recommendedName>
        <fullName evidence="4">Copper transport protein</fullName>
    </recommendedName>
</protein>
<feature type="transmembrane region" description="Helical" evidence="4">
    <location>
        <begin position="64"/>
        <end position="87"/>
    </location>
</feature>
<keyword evidence="2 4" id="KW-1133">Transmembrane helix</keyword>
<comment type="caution">
    <text evidence="5">The sequence shown here is derived from an EMBL/GenBank/DDBJ whole genome shotgun (WGS) entry which is preliminary data.</text>
</comment>
<dbReference type="AlphaFoldDB" id="A0A8H3FJQ8"/>
<keyword evidence="4" id="KW-0813">Transport</keyword>
<evidence type="ECO:0000256" key="2">
    <source>
        <dbReference type="ARBA" id="ARBA00022989"/>
    </source>
</evidence>
<dbReference type="Pfam" id="PF04145">
    <property type="entry name" value="Ctr"/>
    <property type="match status" value="1"/>
</dbReference>
<accession>A0A8H3FJQ8</accession>
<evidence type="ECO:0000313" key="5">
    <source>
        <dbReference type="EMBL" id="CAF9925788.1"/>
    </source>
</evidence>
<keyword evidence="1 4" id="KW-0812">Transmembrane</keyword>
<keyword evidence="4" id="KW-0186">Copper</keyword>
<evidence type="ECO:0000256" key="3">
    <source>
        <dbReference type="ARBA" id="ARBA00023136"/>
    </source>
</evidence>
<keyword evidence="6" id="KW-1185">Reference proteome</keyword>
<evidence type="ECO:0000313" key="6">
    <source>
        <dbReference type="Proteomes" id="UP000664169"/>
    </source>
</evidence>
<dbReference type="EMBL" id="CAJPDQ010000024">
    <property type="protein sequence ID" value="CAF9925788.1"/>
    <property type="molecule type" value="Genomic_DNA"/>
</dbReference>
<comment type="subcellular location">
    <subcellularLocation>
        <location evidence="4">Membrane</location>
        <topology evidence="4">Multi-pass membrane protein</topology>
    </subcellularLocation>
</comment>
<comment type="similarity">
    <text evidence="4">Belongs to the copper transporter (Ctr) (TC 1.A.56) family. SLC31A subfamily.</text>
</comment>
<sequence length="132" mass="14325">MSSMAVMTTSGSMSMSTGMPMAGTDGMNSSSMDVMGMDSMAMVFFTSSTTPLYSWSWTPSNQGQYAGTCIFLIVLAAIFKGLLFLRISTWSVTEVKRWEGDTAQARRSRWRANTAVKIATLDTILAGVGYLL</sequence>
<gene>
    <name evidence="5" type="ORF">GOMPHAMPRED_003968</name>
</gene>
<reference evidence="5" key="1">
    <citation type="submission" date="2021-03" db="EMBL/GenBank/DDBJ databases">
        <authorList>
            <person name="Tagirdzhanova G."/>
        </authorList>
    </citation>
    <scope>NUCLEOTIDE SEQUENCE</scope>
</reference>
<evidence type="ECO:0000256" key="1">
    <source>
        <dbReference type="ARBA" id="ARBA00022692"/>
    </source>
</evidence>
<evidence type="ECO:0000256" key="4">
    <source>
        <dbReference type="RuleBase" id="RU367022"/>
    </source>
</evidence>
<dbReference type="GO" id="GO:0005375">
    <property type="term" value="F:copper ion transmembrane transporter activity"/>
    <property type="evidence" value="ECO:0007669"/>
    <property type="project" value="UniProtKB-UniRule"/>
</dbReference>